<dbReference type="PANTHER" id="PTHR31279:SF73">
    <property type="entry name" value="OS10G0376400 PROTEIN"/>
    <property type="match status" value="1"/>
</dbReference>
<keyword evidence="3" id="KW-0964">Secreted</keyword>
<evidence type="ECO:0000256" key="4">
    <source>
        <dbReference type="ARBA" id="ARBA00022729"/>
    </source>
</evidence>
<evidence type="ECO:0000256" key="1">
    <source>
        <dbReference type="ARBA" id="ARBA00004271"/>
    </source>
</evidence>
<evidence type="ECO:0000313" key="7">
    <source>
        <dbReference type="Proteomes" id="UP000652761"/>
    </source>
</evidence>
<keyword evidence="7" id="KW-1185">Reference proteome</keyword>
<sequence>MGDQHAADHRRRGDGGLMLQVGNSASQCTWTFHQPIYGPQSPPLGAPNGDVDGMVINLASMLTAIFTTPFGNSFYQDSPDEPLEAASACPRIYDKNAYPDYVDNLYDS</sequence>
<reference evidence="6" key="1">
    <citation type="submission" date="2017-07" db="EMBL/GenBank/DDBJ databases">
        <title>Taro Niue Genome Assembly and Annotation.</title>
        <authorList>
            <person name="Atibalentja N."/>
            <person name="Keating K."/>
            <person name="Fields C.J."/>
        </authorList>
    </citation>
    <scope>NUCLEOTIDE SEQUENCE</scope>
    <source>
        <strain evidence="6">Niue_2</strain>
        <tissue evidence="6">Leaf</tissue>
    </source>
</reference>
<protein>
    <submittedName>
        <fullName evidence="6">Uncharacterized protein</fullName>
    </submittedName>
</protein>
<dbReference type="PANTHER" id="PTHR31279">
    <property type="entry name" value="PROTEIN EXORDIUM-LIKE 5"/>
    <property type="match status" value="1"/>
</dbReference>
<dbReference type="Proteomes" id="UP000652761">
    <property type="component" value="Unassembled WGS sequence"/>
</dbReference>
<evidence type="ECO:0000256" key="2">
    <source>
        <dbReference type="ARBA" id="ARBA00022523"/>
    </source>
</evidence>
<comment type="subcellular location">
    <subcellularLocation>
        <location evidence="1">Secreted</location>
        <location evidence="1">Extracellular space</location>
        <location evidence="1">Apoplast</location>
    </subcellularLocation>
</comment>
<accession>A0A843WDP9</accession>
<gene>
    <name evidence="6" type="ORF">Taro_040630</name>
</gene>
<dbReference type="OrthoDB" id="1727082at2759"/>
<evidence type="ECO:0000256" key="5">
    <source>
        <dbReference type="ARBA" id="ARBA00023591"/>
    </source>
</evidence>
<comment type="similarity">
    <text evidence="5">Belongs to the EXORDIUM family.</text>
</comment>
<dbReference type="EMBL" id="NMUH01003951">
    <property type="protein sequence ID" value="MQM07789.1"/>
    <property type="molecule type" value="Genomic_DNA"/>
</dbReference>
<dbReference type="GO" id="GO:0048046">
    <property type="term" value="C:apoplast"/>
    <property type="evidence" value="ECO:0007669"/>
    <property type="project" value="UniProtKB-SubCell"/>
</dbReference>
<dbReference type="Pfam" id="PF04674">
    <property type="entry name" value="Phi_1"/>
    <property type="match status" value="1"/>
</dbReference>
<keyword evidence="4" id="KW-0732">Signal</keyword>
<dbReference type="AlphaFoldDB" id="A0A843WDP9"/>
<name>A0A843WDP9_COLES</name>
<comment type="caution">
    <text evidence="6">The sequence shown here is derived from an EMBL/GenBank/DDBJ whole genome shotgun (WGS) entry which is preliminary data.</text>
</comment>
<proteinExistence type="inferred from homology"/>
<organism evidence="6 7">
    <name type="scientific">Colocasia esculenta</name>
    <name type="common">Wild taro</name>
    <name type="synonym">Arum esculentum</name>
    <dbReference type="NCBI Taxonomy" id="4460"/>
    <lineage>
        <taxon>Eukaryota</taxon>
        <taxon>Viridiplantae</taxon>
        <taxon>Streptophyta</taxon>
        <taxon>Embryophyta</taxon>
        <taxon>Tracheophyta</taxon>
        <taxon>Spermatophyta</taxon>
        <taxon>Magnoliopsida</taxon>
        <taxon>Liliopsida</taxon>
        <taxon>Araceae</taxon>
        <taxon>Aroideae</taxon>
        <taxon>Colocasieae</taxon>
        <taxon>Colocasia</taxon>
    </lineage>
</organism>
<evidence type="ECO:0000256" key="3">
    <source>
        <dbReference type="ARBA" id="ARBA00022525"/>
    </source>
</evidence>
<keyword evidence="2" id="KW-0052">Apoplast</keyword>
<evidence type="ECO:0000313" key="6">
    <source>
        <dbReference type="EMBL" id="MQM07789.1"/>
    </source>
</evidence>
<dbReference type="InterPro" id="IPR006766">
    <property type="entry name" value="EXORDIUM-like"/>
</dbReference>